<evidence type="ECO:0000313" key="3">
    <source>
        <dbReference type="Proteomes" id="UP000664534"/>
    </source>
</evidence>
<evidence type="ECO:0000256" key="1">
    <source>
        <dbReference type="SAM" id="MobiDB-lite"/>
    </source>
</evidence>
<name>A0A8H3PI39_9LECA</name>
<reference evidence="2" key="1">
    <citation type="submission" date="2021-03" db="EMBL/GenBank/DDBJ databases">
        <authorList>
            <person name="Tagirdzhanova G."/>
        </authorList>
    </citation>
    <scope>NUCLEOTIDE SEQUENCE</scope>
</reference>
<evidence type="ECO:0000313" key="2">
    <source>
        <dbReference type="EMBL" id="CAF9941253.1"/>
    </source>
</evidence>
<gene>
    <name evidence="2" type="ORF">IMSHALPRED_002492</name>
</gene>
<dbReference type="Proteomes" id="UP000664534">
    <property type="component" value="Unassembled WGS sequence"/>
</dbReference>
<dbReference type="AlphaFoldDB" id="A0A8H3PI39"/>
<sequence>MDVPRQDSKIGDNILDPDLNEGQVHKPINRAQILTGQDARRDLAEAQMEGGFAFRGGSSGHSASSSSKSDQTAPKSLICLPSRGIRVVRFHRNVIEPDFVWRDPIDVKGEMHQGDAKLDHIPDFRKDWGDAGKWELYRRAYRVYVGPGDIRERILCGWYVVFYTYDTSYAKNTHKAIEGNGRHIHADFFITKIGSNRDANACIDVPKEFLSATTEDGWKLITLELVKATPDYHFNLYDSTLFHHSKSNAHCIRHTKCRCINFQDLLANDAGVDENQLYNPDASAYEKVLWSLEESERVYRRNAFSYGNGYGTLLNLPLAKKLGKPHLTFTHASLRLQPNVVDPYWRSGEAWNKRAFQRLHAVPREGVLLEGVPLDVITGEYHIMYTRDVGKGLLPNMWSWNRIHGDAFVLKMATGTNEEGDLYYEDIPPEILRCSLGNQVLETLRNLRPDNYSSMVGERGNGPPGVISSGTGLKGMFALVYVAHE</sequence>
<protein>
    <submittedName>
        <fullName evidence="2">Uncharacterized protein</fullName>
    </submittedName>
</protein>
<keyword evidence="3" id="KW-1185">Reference proteome</keyword>
<dbReference type="OrthoDB" id="5390060at2759"/>
<organism evidence="2 3">
    <name type="scientific">Imshaugia aleurites</name>
    <dbReference type="NCBI Taxonomy" id="172621"/>
    <lineage>
        <taxon>Eukaryota</taxon>
        <taxon>Fungi</taxon>
        <taxon>Dikarya</taxon>
        <taxon>Ascomycota</taxon>
        <taxon>Pezizomycotina</taxon>
        <taxon>Lecanoromycetes</taxon>
        <taxon>OSLEUM clade</taxon>
        <taxon>Lecanoromycetidae</taxon>
        <taxon>Lecanorales</taxon>
        <taxon>Lecanorineae</taxon>
        <taxon>Parmeliaceae</taxon>
        <taxon>Imshaugia</taxon>
    </lineage>
</organism>
<comment type="caution">
    <text evidence="2">The sequence shown here is derived from an EMBL/GenBank/DDBJ whole genome shotgun (WGS) entry which is preliminary data.</text>
</comment>
<feature type="compositionally biased region" description="Basic and acidic residues" evidence="1">
    <location>
        <begin position="1"/>
        <end position="10"/>
    </location>
</feature>
<feature type="region of interest" description="Disordered" evidence="1">
    <location>
        <begin position="54"/>
        <end position="74"/>
    </location>
</feature>
<feature type="compositionally biased region" description="Low complexity" evidence="1">
    <location>
        <begin position="60"/>
        <end position="69"/>
    </location>
</feature>
<accession>A0A8H3PI39</accession>
<feature type="region of interest" description="Disordered" evidence="1">
    <location>
        <begin position="1"/>
        <end position="23"/>
    </location>
</feature>
<proteinExistence type="predicted"/>
<dbReference type="EMBL" id="CAJPDT010000144">
    <property type="protein sequence ID" value="CAF9941253.1"/>
    <property type="molecule type" value="Genomic_DNA"/>
</dbReference>